<dbReference type="EMBL" id="FNIE01000010">
    <property type="protein sequence ID" value="SDO55492.1"/>
    <property type="molecule type" value="Genomic_DNA"/>
</dbReference>
<dbReference type="InterPro" id="IPR044668">
    <property type="entry name" value="PuuD-like"/>
</dbReference>
<dbReference type="PANTHER" id="PTHR43235">
    <property type="entry name" value="GLUTAMINE AMIDOTRANSFERASE PB2B2.05-RELATED"/>
    <property type="match status" value="1"/>
</dbReference>
<keyword evidence="3" id="KW-1185">Reference proteome</keyword>
<dbReference type="RefSeq" id="WP_322987183.1">
    <property type="nucleotide sequence ID" value="NZ_FNIE01000010.1"/>
</dbReference>
<dbReference type="InterPro" id="IPR011697">
    <property type="entry name" value="Peptidase_C26"/>
</dbReference>
<keyword evidence="2" id="KW-0378">Hydrolase</keyword>
<feature type="compositionally biased region" description="Basic and acidic residues" evidence="1">
    <location>
        <begin position="338"/>
        <end position="350"/>
    </location>
</feature>
<evidence type="ECO:0000313" key="3">
    <source>
        <dbReference type="Proteomes" id="UP000199341"/>
    </source>
</evidence>
<evidence type="ECO:0000256" key="1">
    <source>
        <dbReference type="SAM" id="MobiDB-lite"/>
    </source>
</evidence>
<reference evidence="2 3" key="1">
    <citation type="submission" date="2016-10" db="EMBL/GenBank/DDBJ databases">
        <authorList>
            <person name="de Groot N.N."/>
        </authorList>
    </citation>
    <scope>NUCLEOTIDE SEQUENCE [LARGE SCALE GENOMIC DNA]</scope>
    <source>
        <strain evidence="2 3">CGMCC 4.2022</strain>
    </source>
</reference>
<name>A0A1H0KIF3_9ACTN</name>
<dbReference type="STRING" id="310781.SAMN05216259_110258"/>
<dbReference type="PROSITE" id="PS51273">
    <property type="entry name" value="GATASE_TYPE_1"/>
    <property type="match status" value="1"/>
</dbReference>
<dbReference type="GO" id="GO:0033969">
    <property type="term" value="F:gamma-glutamyl-gamma-aminobutyrate hydrolase activity"/>
    <property type="evidence" value="ECO:0007669"/>
    <property type="project" value="TreeGrafter"/>
</dbReference>
<dbReference type="AlphaFoldDB" id="A0A1H0KIF3"/>
<dbReference type="Gene3D" id="3.40.50.880">
    <property type="match status" value="1"/>
</dbReference>
<dbReference type="Proteomes" id="UP000199341">
    <property type="component" value="Unassembled WGS sequence"/>
</dbReference>
<evidence type="ECO:0000313" key="2">
    <source>
        <dbReference type="EMBL" id="SDO55492.1"/>
    </source>
</evidence>
<sequence>MNAPDTARRPLVGISTYSTQAAWGVWRQQAALLPSTYVEAVTRAGALAVLLPPQPAGALEAVAALDALVVSGGPDVDPARYGEPAHPRTDPPDVLRDAWEFDLLHAALTRDLPVLGVCRGMQVLNAALGGTLEQHLPDRLTGRVHRDPPGRFARTRVNVRPGSRLAGIVGESAEVSCYHHQAVARLGAGLVATAWSTDETVEAVELPGRRFVLGVQWHPENDTEDIRLFRALTEAGARGSGRRGADRREVRGAAADRGPVGHTEPADPAGKIEPAGRTERVDPAGPAETTRRVDPAEPAERTEPAGTAEPAGRTRHAESAGRAGRQPADPAGSHPTAPHRDRADRRKADR</sequence>
<dbReference type="InterPro" id="IPR029062">
    <property type="entry name" value="Class_I_gatase-like"/>
</dbReference>
<dbReference type="CDD" id="cd01745">
    <property type="entry name" value="GATase1_2"/>
    <property type="match status" value="1"/>
</dbReference>
<proteinExistence type="predicted"/>
<accession>A0A1H0KIF3</accession>
<gene>
    <name evidence="2" type="ORF">SAMN05216259_110258</name>
</gene>
<feature type="compositionally biased region" description="Basic and acidic residues" evidence="1">
    <location>
        <begin position="289"/>
        <end position="303"/>
    </location>
</feature>
<feature type="region of interest" description="Disordered" evidence="1">
    <location>
        <begin position="236"/>
        <end position="350"/>
    </location>
</feature>
<dbReference type="GO" id="GO:0006598">
    <property type="term" value="P:polyamine catabolic process"/>
    <property type="evidence" value="ECO:0007669"/>
    <property type="project" value="TreeGrafter"/>
</dbReference>
<protein>
    <submittedName>
        <fullName evidence="2">Gamma-glutamyl-gamma-aminobutyrate hydrolase PuuD (Putrescine degradation), contains GATase1-like domain</fullName>
    </submittedName>
</protein>
<dbReference type="SUPFAM" id="SSF52317">
    <property type="entry name" value="Class I glutamine amidotransferase-like"/>
    <property type="match status" value="1"/>
</dbReference>
<organism evidence="2 3">
    <name type="scientific">Actinacidiphila guanduensis</name>
    <dbReference type="NCBI Taxonomy" id="310781"/>
    <lineage>
        <taxon>Bacteria</taxon>
        <taxon>Bacillati</taxon>
        <taxon>Actinomycetota</taxon>
        <taxon>Actinomycetes</taxon>
        <taxon>Kitasatosporales</taxon>
        <taxon>Streptomycetaceae</taxon>
        <taxon>Actinacidiphila</taxon>
    </lineage>
</organism>
<dbReference type="GO" id="GO:0005829">
    <property type="term" value="C:cytosol"/>
    <property type="evidence" value="ECO:0007669"/>
    <property type="project" value="TreeGrafter"/>
</dbReference>
<dbReference type="Pfam" id="PF07722">
    <property type="entry name" value="Peptidase_C26"/>
    <property type="match status" value="1"/>
</dbReference>
<dbReference type="PANTHER" id="PTHR43235:SF1">
    <property type="entry name" value="GLUTAMINE AMIDOTRANSFERASE PB2B2.05-RELATED"/>
    <property type="match status" value="1"/>
</dbReference>